<dbReference type="EMBL" id="UYRT01079834">
    <property type="protein sequence ID" value="VDN21477.1"/>
    <property type="molecule type" value="Genomic_DNA"/>
</dbReference>
<keyword evidence="3" id="KW-1185">Reference proteome</keyword>
<feature type="compositionally biased region" description="Polar residues" evidence="1">
    <location>
        <begin position="152"/>
        <end position="165"/>
    </location>
</feature>
<reference evidence="4" key="1">
    <citation type="submission" date="2016-06" db="UniProtKB">
        <authorList>
            <consortium name="WormBaseParasite"/>
        </authorList>
    </citation>
    <scope>IDENTIFICATION</scope>
</reference>
<evidence type="ECO:0000313" key="3">
    <source>
        <dbReference type="Proteomes" id="UP000271098"/>
    </source>
</evidence>
<evidence type="ECO:0000313" key="2">
    <source>
        <dbReference type="EMBL" id="VDN21477.1"/>
    </source>
</evidence>
<feature type="region of interest" description="Disordered" evidence="1">
    <location>
        <begin position="144"/>
        <end position="209"/>
    </location>
</feature>
<dbReference type="Proteomes" id="UP000271098">
    <property type="component" value="Unassembled WGS sequence"/>
</dbReference>
<dbReference type="OrthoDB" id="5876660at2759"/>
<dbReference type="AlphaFoldDB" id="A0A183DWC0"/>
<accession>A0A183DWC0</accession>
<dbReference type="WBParaSite" id="GPUH_0001302501-mRNA-1">
    <property type="protein sequence ID" value="GPUH_0001302501-mRNA-1"/>
    <property type="gene ID" value="GPUH_0001302501"/>
</dbReference>
<name>A0A183DWC0_9BILA</name>
<reference evidence="2 3" key="2">
    <citation type="submission" date="2018-11" db="EMBL/GenBank/DDBJ databases">
        <authorList>
            <consortium name="Pathogen Informatics"/>
        </authorList>
    </citation>
    <scope>NUCLEOTIDE SEQUENCE [LARGE SCALE GENOMIC DNA]</scope>
</reference>
<proteinExistence type="predicted"/>
<evidence type="ECO:0000313" key="4">
    <source>
        <dbReference type="WBParaSite" id="GPUH_0001302501-mRNA-1"/>
    </source>
</evidence>
<organism evidence="4">
    <name type="scientific">Gongylonema pulchrum</name>
    <dbReference type="NCBI Taxonomy" id="637853"/>
    <lineage>
        <taxon>Eukaryota</taxon>
        <taxon>Metazoa</taxon>
        <taxon>Ecdysozoa</taxon>
        <taxon>Nematoda</taxon>
        <taxon>Chromadorea</taxon>
        <taxon>Rhabditida</taxon>
        <taxon>Spirurina</taxon>
        <taxon>Spiruromorpha</taxon>
        <taxon>Spiruroidea</taxon>
        <taxon>Gongylonematidae</taxon>
        <taxon>Gongylonema</taxon>
    </lineage>
</organism>
<feature type="compositionally biased region" description="Polar residues" evidence="1">
    <location>
        <begin position="180"/>
        <end position="189"/>
    </location>
</feature>
<evidence type="ECO:0000256" key="1">
    <source>
        <dbReference type="SAM" id="MobiDB-lite"/>
    </source>
</evidence>
<gene>
    <name evidence="2" type="ORF">GPUH_LOCUS13011</name>
</gene>
<sequence length="365" mass="41485">MNERMIMPSRGQQRSPVQESTAIADLRFAMNMNDDETINARIRQSFETLDDVGANIERVERFLDASFSGRLALSSKYEQRPTTAPSEHSVPGENLGKCGTTWKAYESVVYGPDDSLQHSLESLRSPLSVSGNIQHLDEMLLSATESTRSEQIEQAQKGESSSGVSATRIERPEANGHSPVESQRNNGISPPSHFSGPVNYADEGSGDFMPEELSRRQHYAAKTVGALDQFHKDCLVFFAELRRLYCATKTEDLQKVNNEEKRIRTACLLLKRQYTNSIKNGTPMKNFVDYHIHERARIQCFNLDIQRRLAALRGRPVSSDFEEMKRREENVLRSTKYAEENNLPGTFAKWEQKLRMHFRSKGSVF</sequence>
<protein>
    <submittedName>
        <fullName evidence="2 4">Uncharacterized protein</fullName>
    </submittedName>
</protein>